<accession>A0A803M6W4</accession>
<dbReference type="GeneID" id="110712347"/>
<sequence length="255" mass="29228">MEMVYYQVGRSSYQDLLKELEADIQHANALVAAIPKPKKGVCLHMKLEYNQLSPLLYLLLQWLDSSCSCFFPLYFNLFNILIYEVYPDGRTNISTQGSKATVTEFYAIILPSLTRLHNDLVERESRMNLTKKSGGKENLLGHGNGRLQKVIDQEREDECGICLVPTTKMVLPGCCHAMCINCYRNWNTKSASCPFCRGGLKRVKSEDLWVLTSESEVIDAEAVSIEELSRFYLYIQSLPKDKTEAPFWVYYNYLT</sequence>
<dbReference type="InterPro" id="IPR001841">
    <property type="entry name" value="Znf_RING"/>
</dbReference>
<dbReference type="AlphaFoldDB" id="A0A803M6W4"/>
<dbReference type="InterPro" id="IPR013083">
    <property type="entry name" value="Znf_RING/FYVE/PHD"/>
</dbReference>
<dbReference type="Proteomes" id="UP000596660">
    <property type="component" value="Unplaced"/>
</dbReference>
<dbReference type="InterPro" id="IPR017907">
    <property type="entry name" value="Znf_RING_CS"/>
</dbReference>
<evidence type="ECO:0000256" key="1">
    <source>
        <dbReference type="ARBA" id="ARBA00022723"/>
    </source>
</evidence>
<evidence type="ECO:0000313" key="7">
    <source>
        <dbReference type="Proteomes" id="UP000596660"/>
    </source>
</evidence>
<name>A0A803M6W4_CHEQI</name>
<dbReference type="GO" id="GO:0016567">
    <property type="term" value="P:protein ubiquitination"/>
    <property type="evidence" value="ECO:0007669"/>
    <property type="project" value="TreeGrafter"/>
</dbReference>
<dbReference type="OrthoDB" id="1630758at2759"/>
<evidence type="ECO:0000256" key="2">
    <source>
        <dbReference type="ARBA" id="ARBA00022771"/>
    </source>
</evidence>
<dbReference type="GO" id="GO:0061630">
    <property type="term" value="F:ubiquitin protein ligase activity"/>
    <property type="evidence" value="ECO:0007669"/>
    <property type="project" value="TreeGrafter"/>
</dbReference>
<dbReference type="EnsemblPlants" id="AUR62024187-RA">
    <property type="protein sequence ID" value="AUR62024187-RA:cds"/>
    <property type="gene ID" value="AUR62024187"/>
</dbReference>
<evidence type="ECO:0000256" key="3">
    <source>
        <dbReference type="ARBA" id="ARBA00022833"/>
    </source>
</evidence>
<reference evidence="6" key="2">
    <citation type="submission" date="2021-03" db="UniProtKB">
        <authorList>
            <consortium name="EnsemblPlants"/>
        </authorList>
    </citation>
    <scope>IDENTIFICATION</scope>
</reference>
<dbReference type="KEGG" id="cqi:110712347"/>
<dbReference type="Gramene" id="AUR62024187-RA">
    <property type="protein sequence ID" value="AUR62024187-RA:cds"/>
    <property type="gene ID" value="AUR62024187"/>
</dbReference>
<keyword evidence="1" id="KW-0479">Metal-binding</keyword>
<dbReference type="OMA" id="VFFMFYE"/>
<reference evidence="6" key="1">
    <citation type="journal article" date="2017" name="Nature">
        <title>The genome of Chenopodium quinoa.</title>
        <authorList>
            <person name="Jarvis D.E."/>
            <person name="Ho Y.S."/>
            <person name="Lightfoot D.J."/>
            <person name="Schmoeckel S.M."/>
            <person name="Li B."/>
            <person name="Borm T.J.A."/>
            <person name="Ohyanagi H."/>
            <person name="Mineta K."/>
            <person name="Michell C.T."/>
            <person name="Saber N."/>
            <person name="Kharbatia N.M."/>
            <person name="Rupper R.R."/>
            <person name="Sharp A.R."/>
            <person name="Dally N."/>
            <person name="Boughton B.A."/>
            <person name="Woo Y.H."/>
            <person name="Gao G."/>
            <person name="Schijlen E.G.W.M."/>
            <person name="Guo X."/>
            <person name="Momin A.A."/>
            <person name="Negrao S."/>
            <person name="Al-Babili S."/>
            <person name="Gehring C."/>
            <person name="Roessner U."/>
            <person name="Jung C."/>
            <person name="Murphy K."/>
            <person name="Arold S.T."/>
            <person name="Gojobori T."/>
            <person name="van der Linden C.G."/>
            <person name="van Loo E.N."/>
            <person name="Jellen E.N."/>
            <person name="Maughan P.J."/>
            <person name="Tester M."/>
        </authorList>
    </citation>
    <scope>NUCLEOTIDE SEQUENCE [LARGE SCALE GENOMIC DNA]</scope>
    <source>
        <strain evidence="6">cv. PI 614886</strain>
    </source>
</reference>
<dbReference type="PROSITE" id="PS00518">
    <property type="entry name" value="ZF_RING_1"/>
    <property type="match status" value="1"/>
</dbReference>
<dbReference type="SMART" id="SM00184">
    <property type="entry name" value="RING"/>
    <property type="match status" value="1"/>
</dbReference>
<keyword evidence="3" id="KW-0862">Zinc</keyword>
<feature type="domain" description="RING-type" evidence="5">
    <location>
        <begin position="159"/>
        <end position="197"/>
    </location>
</feature>
<gene>
    <name evidence="6" type="primary">LOC110712347</name>
</gene>
<dbReference type="PANTHER" id="PTHR15315">
    <property type="entry name" value="RING FINGER PROTEIN 41, 151"/>
    <property type="match status" value="1"/>
</dbReference>
<dbReference type="SUPFAM" id="SSF57850">
    <property type="entry name" value="RING/U-box"/>
    <property type="match status" value="1"/>
</dbReference>
<dbReference type="PANTHER" id="PTHR15315:SF35">
    <property type="entry name" value="F21J9.10"/>
    <property type="match status" value="1"/>
</dbReference>
<evidence type="ECO:0000256" key="4">
    <source>
        <dbReference type="PROSITE-ProRule" id="PRU00175"/>
    </source>
</evidence>
<organism evidence="6 7">
    <name type="scientific">Chenopodium quinoa</name>
    <name type="common">Quinoa</name>
    <dbReference type="NCBI Taxonomy" id="63459"/>
    <lineage>
        <taxon>Eukaryota</taxon>
        <taxon>Viridiplantae</taxon>
        <taxon>Streptophyta</taxon>
        <taxon>Embryophyta</taxon>
        <taxon>Tracheophyta</taxon>
        <taxon>Spermatophyta</taxon>
        <taxon>Magnoliopsida</taxon>
        <taxon>eudicotyledons</taxon>
        <taxon>Gunneridae</taxon>
        <taxon>Pentapetalae</taxon>
        <taxon>Caryophyllales</taxon>
        <taxon>Chenopodiaceae</taxon>
        <taxon>Chenopodioideae</taxon>
        <taxon>Atripliceae</taxon>
        <taxon>Chenopodium</taxon>
    </lineage>
</organism>
<evidence type="ECO:0000313" key="6">
    <source>
        <dbReference type="EnsemblPlants" id="AUR62024187-RA:cds"/>
    </source>
</evidence>
<dbReference type="Pfam" id="PF13639">
    <property type="entry name" value="zf-RING_2"/>
    <property type="match status" value="1"/>
</dbReference>
<keyword evidence="7" id="KW-1185">Reference proteome</keyword>
<dbReference type="RefSeq" id="XP_021746483.1">
    <property type="nucleotide sequence ID" value="XM_021890791.1"/>
</dbReference>
<keyword evidence="2 4" id="KW-0863">Zinc-finger</keyword>
<proteinExistence type="predicted"/>
<dbReference type="GO" id="GO:0008270">
    <property type="term" value="F:zinc ion binding"/>
    <property type="evidence" value="ECO:0007669"/>
    <property type="project" value="UniProtKB-KW"/>
</dbReference>
<protein>
    <recommendedName>
        <fullName evidence="5">RING-type domain-containing protein</fullName>
    </recommendedName>
</protein>
<dbReference type="PROSITE" id="PS50089">
    <property type="entry name" value="ZF_RING_2"/>
    <property type="match status" value="1"/>
</dbReference>
<evidence type="ECO:0000259" key="5">
    <source>
        <dbReference type="PROSITE" id="PS50089"/>
    </source>
</evidence>
<dbReference type="Gene3D" id="3.30.40.10">
    <property type="entry name" value="Zinc/RING finger domain, C3HC4 (zinc finger)"/>
    <property type="match status" value="1"/>
</dbReference>